<proteinExistence type="predicted"/>
<dbReference type="Pfam" id="PF01593">
    <property type="entry name" value="Amino_oxidase"/>
    <property type="match status" value="1"/>
</dbReference>
<dbReference type="PANTHER" id="PTHR10742">
    <property type="entry name" value="FLAVIN MONOAMINE OXIDASE"/>
    <property type="match status" value="1"/>
</dbReference>
<dbReference type="Gene3D" id="3.50.50.60">
    <property type="entry name" value="FAD/NAD(P)-binding domain"/>
    <property type="match status" value="1"/>
</dbReference>
<dbReference type="SUPFAM" id="SSF51905">
    <property type="entry name" value="FAD/NAD(P)-binding domain"/>
    <property type="match status" value="1"/>
</dbReference>
<dbReference type="PANTHER" id="PTHR10742:SF418">
    <property type="entry name" value="AMINE OXIDASE DOMAIN-CONTAINING PROTEIN"/>
    <property type="match status" value="1"/>
</dbReference>
<accession>A0A9W7A6L8</accession>
<dbReference type="InterPro" id="IPR036188">
    <property type="entry name" value="FAD/NAD-bd_sf"/>
</dbReference>
<dbReference type="InterPro" id="IPR002937">
    <property type="entry name" value="Amino_oxidase"/>
</dbReference>
<dbReference type="Proteomes" id="UP001162640">
    <property type="component" value="Unassembled WGS sequence"/>
</dbReference>
<name>A0A9W7A6L8_9STRA</name>
<feature type="domain" description="Amine oxidase" evidence="1">
    <location>
        <begin position="19"/>
        <end position="472"/>
    </location>
</feature>
<organism evidence="2 3">
    <name type="scientific">Triparma laevis f. inornata</name>
    <dbReference type="NCBI Taxonomy" id="1714386"/>
    <lineage>
        <taxon>Eukaryota</taxon>
        <taxon>Sar</taxon>
        <taxon>Stramenopiles</taxon>
        <taxon>Ochrophyta</taxon>
        <taxon>Bolidophyceae</taxon>
        <taxon>Parmales</taxon>
        <taxon>Triparmaceae</taxon>
        <taxon>Triparma</taxon>
    </lineage>
</organism>
<dbReference type="SUPFAM" id="SSF54373">
    <property type="entry name" value="FAD-linked reductases, C-terminal domain"/>
    <property type="match status" value="1"/>
</dbReference>
<dbReference type="GO" id="GO:0016491">
    <property type="term" value="F:oxidoreductase activity"/>
    <property type="evidence" value="ECO:0007669"/>
    <property type="project" value="InterPro"/>
</dbReference>
<dbReference type="InterPro" id="IPR050281">
    <property type="entry name" value="Flavin_monoamine_oxidase"/>
</dbReference>
<evidence type="ECO:0000259" key="1">
    <source>
        <dbReference type="Pfam" id="PF01593"/>
    </source>
</evidence>
<dbReference type="AlphaFoldDB" id="A0A9W7A6L8"/>
<evidence type="ECO:0000313" key="2">
    <source>
        <dbReference type="EMBL" id="GMH64361.1"/>
    </source>
</evidence>
<sequence>MDDAQADIYDCVIIGAGAAGLCAGRHLLQHHNRPSPPSLLLLEALLRIGGRVHTTTLSVPSSSSPPSSVRVDLGAEFIHGSTTMINEMVRSNNWPTEEVFTAAQGDGGPDDAPTSDHQKYGVYYLGKEKKLLRYDDEDPDFVKMNESFWSLADLDPAEIDPEMSIADHFESQQISSRMTGMSNAGYSNTSAAPSLSSLSLLRTVEYERHWKDNDGCCQDDGGDCRLSNDMSMSDVIDRIAVDVDVGKNCRLGVKVDRIDWEGDVVKIESSAGYIIRSRTVIVTVPVKILQTPSLLFFHPPLPPPKVSSLSLYGMEDALKLFLIFREPVWPSKVQNCILSDSPIPEMWFRSTPSNLHICCCFATSTFASNLKILGEVKAVDIALNLLSSMFTNSPQQNKSHLLSTHMISWSSTPSILGGYSYPKVGMSESHVKLIAEPLESKVFFAGEHTHVGAGMTVHAAMETGIMAAQSVLNCL</sequence>
<gene>
    <name evidence="2" type="ORF">TL16_g03944</name>
</gene>
<protein>
    <recommendedName>
        <fullName evidence="1">Amine oxidase domain-containing protein</fullName>
    </recommendedName>
</protein>
<evidence type="ECO:0000313" key="3">
    <source>
        <dbReference type="Proteomes" id="UP001162640"/>
    </source>
</evidence>
<dbReference type="EMBL" id="BLQM01000106">
    <property type="protein sequence ID" value="GMH64361.1"/>
    <property type="molecule type" value="Genomic_DNA"/>
</dbReference>
<dbReference type="Gene3D" id="3.90.660.10">
    <property type="match status" value="1"/>
</dbReference>
<comment type="caution">
    <text evidence="2">The sequence shown here is derived from an EMBL/GenBank/DDBJ whole genome shotgun (WGS) entry which is preliminary data.</text>
</comment>
<reference evidence="3" key="1">
    <citation type="journal article" date="2023" name="Commun. Biol.">
        <title>Genome analysis of Parmales, the sister group of diatoms, reveals the evolutionary specialization of diatoms from phago-mixotrophs to photoautotrophs.</title>
        <authorList>
            <person name="Ban H."/>
            <person name="Sato S."/>
            <person name="Yoshikawa S."/>
            <person name="Yamada K."/>
            <person name="Nakamura Y."/>
            <person name="Ichinomiya M."/>
            <person name="Sato N."/>
            <person name="Blanc-Mathieu R."/>
            <person name="Endo H."/>
            <person name="Kuwata A."/>
            <person name="Ogata H."/>
        </authorList>
    </citation>
    <scope>NUCLEOTIDE SEQUENCE [LARGE SCALE GENOMIC DNA]</scope>
</reference>